<dbReference type="Proteomes" id="UP000075304">
    <property type="component" value="Unassembled WGS sequence"/>
</dbReference>
<sequence>MDIPTPRIMASLAKVRTACKKDHGSQTFTVNNRIVDDIHDPH</sequence>
<proteinExistence type="predicted"/>
<organism evidence="1 2">
    <name type="scientific">Heyndrickxia coagulans</name>
    <name type="common">Weizmannia coagulans</name>
    <dbReference type="NCBI Taxonomy" id="1398"/>
    <lineage>
        <taxon>Bacteria</taxon>
        <taxon>Bacillati</taxon>
        <taxon>Bacillota</taxon>
        <taxon>Bacilli</taxon>
        <taxon>Bacillales</taxon>
        <taxon>Bacillaceae</taxon>
        <taxon>Heyndrickxia</taxon>
    </lineage>
</organism>
<dbReference type="EMBL" id="LQYI01000130">
    <property type="protein sequence ID" value="KYC62192.1"/>
    <property type="molecule type" value="Genomic_DNA"/>
</dbReference>
<dbReference type="AlphaFoldDB" id="A0A150JY75"/>
<name>A0A150JY75_HEYCO</name>
<comment type="caution">
    <text evidence="1">The sequence shown here is derived from an EMBL/GenBank/DDBJ whole genome shotgun (WGS) entry which is preliminary data.</text>
</comment>
<protein>
    <submittedName>
        <fullName evidence="1">Uncharacterized protein</fullName>
    </submittedName>
</protein>
<accession>A0A150JY75</accession>
<evidence type="ECO:0000313" key="2">
    <source>
        <dbReference type="Proteomes" id="UP000075304"/>
    </source>
</evidence>
<reference evidence="1 2" key="1">
    <citation type="submission" date="2016-01" db="EMBL/GenBank/DDBJ databases">
        <title>Genome Sequences of Twelve Sporeforming Bacillus Species Isolated from Foods.</title>
        <authorList>
            <person name="Berendsen E.M."/>
            <person name="Wells-Bennik M.H."/>
            <person name="Krawcyk A.O."/>
            <person name="De Jong A."/>
            <person name="Holsappel S."/>
            <person name="Eijlander R.T."/>
            <person name="Kuipers O.P."/>
        </authorList>
    </citation>
    <scope>NUCLEOTIDE SEQUENCE [LARGE SCALE GENOMIC DNA]</scope>
    <source>
        <strain evidence="1 2">B4099</strain>
    </source>
</reference>
<gene>
    <name evidence="1" type="ORF">B4099_1919</name>
</gene>
<evidence type="ECO:0000313" key="1">
    <source>
        <dbReference type="EMBL" id="KYC62192.1"/>
    </source>
</evidence>